<sequence length="367" mass="38018">MNGSKIIGGGVDLSHLAARAQRRSGAQQEFTINGHQARAAVTQPSMSADSVGSATVSTGADYAAGGAAAGAVSGAGLPAAGPNNPAQTVDIPAVVFSVSDATLDNAVQLSAVVPVVLLLTSAEAEAQQPQQEVLADYVRQMGGKIALGLIDAAANPQIVAALAPETLPTAVLLLGRRPELLYQGAQSAETLAQVLPQIVALAAQQGVVGVVSAPDLVLGEGLPSAAPEPQLNPEHQAAFDAAQLGDYKTAIAEYEKVLAKAPRDDEASAALAQVKLLDRLHGKTMQEIREAAAADPENLENQMLVADLDISGGHFEDGFLRLLELFERCANDDRAAVQKRLLELFEVVGVTDPTVVLARRKLANLLY</sequence>
<gene>
    <name evidence="1" type="ORF">F5897_000050</name>
</gene>
<organism evidence="1 2">
    <name type="scientific">Canibacter oris</name>
    <dbReference type="NCBI Taxonomy" id="1365628"/>
    <lineage>
        <taxon>Bacteria</taxon>
        <taxon>Bacillati</taxon>
        <taxon>Actinomycetota</taxon>
        <taxon>Actinomycetes</taxon>
        <taxon>Micrococcales</taxon>
        <taxon>Microbacteriaceae</taxon>
        <taxon>Canibacter</taxon>
    </lineage>
</organism>
<dbReference type="SUPFAM" id="SSF52833">
    <property type="entry name" value="Thioredoxin-like"/>
    <property type="match status" value="1"/>
</dbReference>
<accession>A0A840DCH5</accession>
<dbReference type="EMBL" id="JACIFD010000001">
    <property type="protein sequence ID" value="MBB4070774.1"/>
    <property type="molecule type" value="Genomic_DNA"/>
</dbReference>
<name>A0A840DCH5_9MICO</name>
<dbReference type="InterPro" id="IPR036249">
    <property type="entry name" value="Thioredoxin-like_sf"/>
</dbReference>
<dbReference type="Proteomes" id="UP000571183">
    <property type="component" value="Unassembled WGS sequence"/>
</dbReference>
<dbReference type="InterPro" id="IPR011990">
    <property type="entry name" value="TPR-like_helical_dom_sf"/>
</dbReference>
<reference evidence="1" key="1">
    <citation type="submission" date="2020-08" db="EMBL/GenBank/DDBJ databases">
        <title>Sequencing the genomes of 1000 actinobacteria strains.</title>
        <authorList>
            <person name="Klenk H.-P."/>
        </authorList>
    </citation>
    <scope>NUCLEOTIDE SEQUENCE [LARGE SCALE GENOMIC DNA]</scope>
    <source>
        <strain evidence="1">DSM 27064</strain>
    </source>
</reference>
<protein>
    <submittedName>
        <fullName evidence="1">Putative thioredoxin</fullName>
    </submittedName>
</protein>
<proteinExistence type="predicted"/>
<dbReference type="SUPFAM" id="SSF48452">
    <property type="entry name" value="TPR-like"/>
    <property type="match status" value="1"/>
</dbReference>
<evidence type="ECO:0000313" key="1">
    <source>
        <dbReference type="EMBL" id="MBB4070774.1"/>
    </source>
</evidence>
<evidence type="ECO:0000313" key="2">
    <source>
        <dbReference type="Proteomes" id="UP000571183"/>
    </source>
</evidence>
<comment type="caution">
    <text evidence="1">The sequence shown here is derived from an EMBL/GenBank/DDBJ whole genome shotgun (WGS) entry which is preliminary data.</text>
</comment>
<dbReference type="Pfam" id="PF14561">
    <property type="entry name" value="TPR_20"/>
    <property type="match status" value="1"/>
</dbReference>
<dbReference type="AlphaFoldDB" id="A0A840DCH5"/>
<dbReference type="RefSeq" id="WP_183304077.1">
    <property type="nucleotide sequence ID" value="NZ_JACIFD010000001.1"/>
</dbReference>
<keyword evidence="2" id="KW-1185">Reference proteome</keyword>
<dbReference type="Gene3D" id="1.25.40.10">
    <property type="entry name" value="Tetratricopeptide repeat domain"/>
    <property type="match status" value="1"/>
</dbReference>